<feature type="transmembrane region" description="Helical" evidence="7">
    <location>
        <begin position="80"/>
        <end position="99"/>
    </location>
</feature>
<feature type="transmembrane region" description="Helical" evidence="7">
    <location>
        <begin position="176"/>
        <end position="196"/>
    </location>
</feature>
<evidence type="ECO:0008006" key="9">
    <source>
        <dbReference type="Google" id="ProtNLM"/>
    </source>
</evidence>
<keyword evidence="4 7" id="KW-0812">Transmembrane</keyword>
<dbReference type="GO" id="GO:0005337">
    <property type="term" value="F:nucleoside transmembrane transporter activity"/>
    <property type="evidence" value="ECO:0007669"/>
    <property type="project" value="InterPro"/>
</dbReference>
<evidence type="ECO:0000256" key="6">
    <source>
        <dbReference type="ARBA" id="ARBA00023136"/>
    </source>
</evidence>
<feature type="transmembrane region" description="Helical" evidence="7">
    <location>
        <begin position="111"/>
        <end position="132"/>
    </location>
</feature>
<evidence type="ECO:0000256" key="3">
    <source>
        <dbReference type="ARBA" id="ARBA00022448"/>
    </source>
</evidence>
<dbReference type="HOGENOM" id="CLU_021611_6_0_1"/>
<dbReference type="PANTHER" id="PTHR10332">
    <property type="entry name" value="EQUILIBRATIVE NUCLEOSIDE TRANSPORTER"/>
    <property type="match status" value="1"/>
</dbReference>
<evidence type="ECO:0000256" key="7">
    <source>
        <dbReference type="SAM" id="Phobius"/>
    </source>
</evidence>
<dbReference type="OMA" id="KIMFINS"/>
<protein>
    <recommendedName>
        <fullName evidence="9">Solute carrier family 29 member 2</fullName>
    </recommendedName>
</protein>
<dbReference type="GO" id="GO:0005886">
    <property type="term" value="C:plasma membrane"/>
    <property type="evidence" value="ECO:0007669"/>
    <property type="project" value="TreeGrafter"/>
</dbReference>
<feature type="transmembrane region" description="Helical" evidence="7">
    <location>
        <begin position="287"/>
        <end position="312"/>
    </location>
</feature>
<name>S4R789_PETMA</name>
<feature type="transmembrane region" description="Helical" evidence="7">
    <location>
        <begin position="138"/>
        <end position="164"/>
    </location>
</feature>
<comment type="subcellular location">
    <subcellularLocation>
        <location evidence="1">Membrane</location>
        <topology evidence="1">Multi-pass membrane protein</topology>
    </subcellularLocation>
</comment>
<comment type="similarity">
    <text evidence="2">Belongs to the SLC29A/ENT transporter (TC 2.A.57) family.</text>
</comment>
<dbReference type="GeneTree" id="ENSGT00950000182898"/>
<reference evidence="8" key="2">
    <citation type="submission" date="2025-09" db="UniProtKB">
        <authorList>
            <consortium name="Ensembl"/>
        </authorList>
    </citation>
    <scope>IDENTIFICATION</scope>
</reference>
<dbReference type="PRINTS" id="PR01130">
    <property type="entry name" value="DERENTRNSPRT"/>
</dbReference>
<proteinExistence type="inferred from homology"/>
<dbReference type="PANTHER" id="PTHR10332:SF9">
    <property type="entry name" value="EQUILIBRATIVE NUCLEOSIDE TRANSPORTER 1"/>
    <property type="match status" value="1"/>
</dbReference>
<keyword evidence="3" id="KW-0813">Transport</keyword>
<feature type="transmembrane region" description="Helical" evidence="7">
    <location>
        <begin position="202"/>
        <end position="223"/>
    </location>
</feature>
<keyword evidence="5 7" id="KW-1133">Transmembrane helix</keyword>
<organism evidence="8">
    <name type="scientific">Petromyzon marinus</name>
    <name type="common">Sea lamprey</name>
    <dbReference type="NCBI Taxonomy" id="7757"/>
    <lineage>
        <taxon>Eukaryota</taxon>
        <taxon>Metazoa</taxon>
        <taxon>Chordata</taxon>
        <taxon>Craniata</taxon>
        <taxon>Vertebrata</taxon>
        <taxon>Cyclostomata</taxon>
        <taxon>Hyperoartia</taxon>
        <taxon>Petromyzontiformes</taxon>
        <taxon>Petromyzontidae</taxon>
        <taxon>Petromyzon</taxon>
    </lineage>
</organism>
<dbReference type="Ensembl" id="ENSPMAT00000001073.1">
    <property type="protein sequence ID" value="ENSPMAP00000001069.1"/>
    <property type="gene ID" value="ENSPMAG00000000962.1"/>
</dbReference>
<reference evidence="8" key="1">
    <citation type="submission" date="2025-08" db="UniProtKB">
        <authorList>
            <consortium name="Ensembl"/>
        </authorList>
    </citation>
    <scope>IDENTIFICATION</scope>
</reference>
<feature type="transmembrane region" description="Helical" evidence="7">
    <location>
        <begin position="12"/>
        <end position="36"/>
    </location>
</feature>
<keyword evidence="6 7" id="KW-0472">Membrane</keyword>
<feature type="transmembrane region" description="Helical" evidence="7">
    <location>
        <begin position="324"/>
        <end position="341"/>
    </location>
</feature>
<evidence type="ECO:0000256" key="5">
    <source>
        <dbReference type="ARBA" id="ARBA00022989"/>
    </source>
</evidence>
<sequence>PTTCARRFHLVWIIFFILGLGTLLPWNFFVTASAYFGDRLKSVQIESSINGSLASNWSLAANGTQQAKETHGVLAKHYDGAMTLVSMVAIFISSVLTTLVQSTVSARVRILIGLTGNLAMFVLTAVLVWVKMLSPEDFFIITIISVFIINVFGAIFETSLFGLVSQFPTSYTTAQMSGMGISGMLTALAMIFALLGKPQRQLGGVLVFLKACVMTTITILCYLSLSRLNYIRIVVMEKLIGEGNEQEATNLHTASAKQVRAMETVRMAPYSRTTNKSLKTCAIIKQIWMPAFSVCCVFWLTFTIFPAITVRVDTFTDDGKWKTFFQPVCGFLAFGFSDFVGRSLPGLYMW</sequence>
<accession>S4R789</accession>
<dbReference type="Pfam" id="PF01733">
    <property type="entry name" value="Nucleoside_tran"/>
    <property type="match status" value="1"/>
</dbReference>
<evidence type="ECO:0000256" key="1">
    <source>
        <dbReference type="ARBA" id="ARBA00004141"/>
    </source>
</evidence>
<dbReference type="AlphaFoldDB" id="S4R789"/>
<evidence type="ECO:0000256" key="2">
    <source>
        <dbReference type="ARBA" id="ARBA00007965"/>
    </source>
</evidence>
<evidence type="ECO:0000313" key="8">
    <source>
        <dbReference type="Ensembl" id="ENSPMAP00000001069.1"/>
    </source>
</evidence>
<dbReference type="InterPro" id="IPR002259">
    <property type="entry name" value="Eqnu_transpt"/>
</dbReference>
<evidence type="ECO:0000256" key="4">
    <source>
        <dbReference type="ARBA" id="ARBA00022692"/>
    </source>
</evidence>
<dbReference type="GO" id="GO:0015862">
    <property type="term" value="P:uridine transmembrane transport"/>
    <property type="evidence" value="ECO:0007669"/>
    <property type="project" value="TreeGrafter"/>
</dbReference>